<dbReference type="AlphaFoldDB" id="A0A1X7M5Z7"/>
<evidence type="ECO:0000256" key="1">
    <source>
        <dbReference type="ARBA" id="ARBA00004613"/>
    </source>
</evidence>
<organism evidence="6 7">
    <name type="scientific">Paraburkholderia susongensis</name>
    <dbReference type="NCBI Taxonomy" id="1515439"/>
    <lineage>
        <taxon>Bacteria</taxon>
        <taxon>Pseudomonadati</taxon>
        <taxon>Pseudomonadota</taxon>
        <taxon>Betaproteobacteria</taxon>
        <taxon>Burkholderiales</taxon>
        <taxon>Burkholderiaceae</taxon>
        <taxon>Paraburkholderia</taxon>
    </lineage>
</organism>
<feature type="domain" description="Gp5/Type VI secretion system Vgr C-terminal trimerisation" evidence="5">
    <location>
        <begin position="466"/>
        <end position="525"/>
    </location>
</feature>
<dbReference type="SUPFAM" id="SSF69255">
    <property type="entry name" value="gp5 N-terminal domain-like"/>
    <property type="match status" value="1"/>
</dbReference>
<dbReference type="Gene3D" id="2.40.50.230">
    <property type="entry name" value="Gp5 N-terminal domain"/>
    <property type="match status" value="1"/>
</dbReference>
<dbReference type="PANTHER" id="PTHR32305:SF15">
    <property type="entry name" value="PROTEIN RHSA-RELATED"/>
    <property type="match status" value="1"/>
</dbReference>
<dbReference type="SUPFAM" id="SSF69349">
    <property type="entry name" value="Phage fibre proteins"/>
    <property type="match status" value="1"/>
</dbReference>
<dbReference type="InterPro" id="IPR050708">
    <property type="entry name" value="T6SS_VgrG/RHS"/>
</dbReference>
<dbReference type="InterPro" id="IPR006531">
    <property type="entry name" value="Gp5/Vgr_OB"/>
</dbReference>
<dbReference type="InterPro" id="IPR037026">
    <property type="entry name" value="Vgr_OB-fold_dom_sf"/>
</dbReference>
<evidence type="ECO:0000256" key="2">
    <source>
        <dbReference type="ARBA" id="ARBA00005558"/>
    </source>
</evidence>
<dbReference type="InterPro" id="IPR006533">
    <property type="entry name" value="T6SS_Vgr_RhsGE"/>
</dbReference>
<name>A0A1X7M5Z7_9BURK</name>
<dbReference type="Proteomes" id="UP000193228">
    <property type="component" value="Unassembled WGS sequence"/>
</dbReference>
<keyword evidence="7" id="KW-1185">Reference proteome</keyword>
<comment type="similarity">
    <text evidence="2">Belongs to the VgrG protein family.</text>
</comment>
<evidence type="ECO:0000313" key="7">
    <source>
        <dbReference type="Proteomes" id="UP000193228"/>
    </source>
</evidence>
<dbReference type="InterPro" id="IPR054030">
    <property type="entry name" value="Gp5_Vgr_C"/>
</dbReference>
<dbReference type="SUPFAM" id="SSF69279">
    <property type="entry name" value="Phage tail proteins"/>
    <property type="match status" value="2"/>
</dbReference>
<keyword evidence="3" id="KW-0964">Secreted</keyword>
<comment type="subcellular location">
    <subcellularLocation>
        <location evidence="1">Secreted</location>
    </subcellularLocation>
</comment>
<evidence type="ECO:0000256" key="3">
    <source>
        <dbReference type="ARBA" id="ARBA00022525"/>
    </source>
</evidence>
<dbReference type="InterPro" id="IPR017847">
    <property type="entry name" value="T6SS_RhsGE_Vgr_subset"/>
</dbReference>
<dbReference type="Pfam" id="PF05954">
    <property type="entry name" value="Phage_GPD"/>
    <property type="match status" value="1"/>
</dbReference>
<dbReference type="Pfam" id="PF04717">
    <property type="entry name" value="Phage_base_V"/>
    <property type="match status" value="1"/>
</dbReference>
<evidence type="ECO:0000313" key="6">
    <source>
        <dbReference type="EMBL" id="SMG61137.1"/>
    </source>
</evidence>
<dbReference type="NCBIfam" id="TIGR03361">
    <property type="entry name" value="VI_Rhs_Vgr"/>
    <property type="match status" value="1"/>
</dbReference>
<proteinExistence type="inferred from homology"/>
<dbReference type="OrthoDB" id="1907165at2"/>
<reference evidence="7" key="1">
    <citation type="submission" date="2017-04" db="EMBL/GenBank/DDBJ databases">
        <authorList>
            <person name="Varghese N."/>
            <person name="Submissions S."/>
        </authorList>
    </citation>
    <scope>NUCLEOTIDE SEQUENCE [LARGE SCALE GENOMIC DNA]</scope>
    <source>
        <strain evidence="7">LMG 29540</strain>
    </source>
</reference>
<dbReference type="GO" id="GO:0005576">
    <property type="term" value="C:extracellular region"/>
    <property type="evidence" value="ECO:0007669"/>
    <property type="project" value="UniProtKB-SubCell"/>
</dbReference>
<dbReference type="Gene3D" id="2.30.110.50">
    <property type="match status" value="1"/>
</dbReference>
<feature type="domain" description="Gp5/Type VI secretion system Vgr protein OB-fold" evidence="4">
    <location>
        <begin position="381"/>
        <end position="449"/>
    </location>
</feature>
<dbReference type="Pfam" id="PF22178">
    <property type="entry name" value="Gp5_trimer_C"/>
    <property type="match status" value="1"/>
</dbReference>
<evidence type="ECO:0000259" key="4">
    <source>
        <dbReference type="Pfam" id="PF04717"/>
    </source>
</evidence>
<dbReference type="STRING" id="1515439.SAMN06265784_11983"/>
<dbReference type="EMBL" id="FXAT01000019">
    <property type="protein sequence ID" value="SMG61137.1"/>
    <property type="molecule type" value="Genomic_DNA"/>
</dbReference>
<dbReference type="Gene3D" id="4.10.220.110">
    <property type="match status" value="1"/>
</dbReference>
<evidence type="ECO:0000259" key="5">
    <source>
        <dbReference type="Pfam" id="PF22178"/>
    </source>
</evidence>
<dbReference type="NCBIfam" id="TIGR01646">
    <property type="entry name" value="vgr_GE"/>
    <property type="match status" value="1"/>
</dbReference>
<dbReference type="Gene3D" id="3.55.50.10">
    <property type="entry name" value="Baseplate protein-like domains"/>
    <property type="match status" value="1"/>
</dbReference>
<gene>
    <name evidence="6" type="ORF">SAMN06265784_11983</name>
</gene>
<protein>
    <submittedName>
        <fullName evidence="6">Type VI secretion system secreted protein VgrG</fullName>
    </submittedName>
</protein>
<dbReference type="RefSeq" id="WP_085489705.1">
    <property type="nucleotide sequence ID" value="NZ_FXAT01000019.1"/>
</dbReference>
<dbReference type="PANTHER" id="PTHR32305">
    <property type="match status" value="1"/>
</dbReference>
<accession>A0A1X7M5Z7</accession>
<sequence length="887" mass="94592">MRLIEASSPSLQPDETVLSFRAQERLSIEPDYLLEFTSPRPDVDLDALLGSEVNVSIDTGAGASRYFQAYAFGALDTGQLQNLFTYRLELGSWLSFLIRNQNCRIFQDLTVPQIVEQIFGGYPQASFRFDLSRDYAVREYCVQFLESDLTFVKRLLESEGLYFFFEHTASQQTLVISDTQQFADLDAPYATLQFLPDGEEHRAIAGREGIQRIHRTRTVQSTNVVLRDFDYLAPGKSLEVDARNAQDTLPGRELELYDYAAGYTDLQRGEWLAQLRLEALQAEAHLLTGSANAMGLATGGAFTLTGHPDAQRNRRYVLISTQLSWLADLPNSNAQGTNFVCEYLALADDQPFRPLRLTPWPELPGTHSATVVGPPGSEVHTDSLGRIRVHFHWDRYHSTEEDASCWLRVSQAWAGKGWGFVAMPRVGQEVLIAYLDGQLDRPLAVGMVYNGDNPVPYDLPKDIRYSGMVSRSLCNGQVPQASQITFDDQRGSERLMLHAERDLQQTAERNQSVAVGNHMNLCVARILTITTGAYSPAAADASTSSGSSSDAGVSFKPVANSVTGISNSATGVSNSATGVSNSATGVSNSATGVSNSATGISNSATGISNSATGVSNSATGISESATGLSLSLTGMNASLSGMIVSLTGVSISLTAMSISMTGVGASFTGASLSMVGVSSAMTGFATNFSGLSQTFTGSETSFTGVSTSMRGMNTTMTGISIALTGASTSVTGVSVNLTGSSTSMTGSSQSLVGMSAALTGISLGMTGTSTSFTGMSFSTIGSSTSEIGNATTYTGISISMVDELTSLTNESTSSTDISISMVNSERTMTNELNATNGIGIGITQMNRQNFLGTKQNDTNSQITFIDYKIKNTIKETVKKAYALTTCK</sequence>